<keyword evidence="4" id="KW-1185">Reference proteome</keyword>
<comment type="caution">
    <text evidence="3">The sequence shown here is derived from an EMBL/GenBank/DDBJ whole genome shotgun (WGS) entry which is preliminary data.</text>
</comment>
<name>A0ABT3J4E2_9RHOB</name>
<evidence type="ECO:0000259" key="2">
    <source>
        <dbReference type="Pfam" id="PF02342"/>
    </source>
</evidence>
<proteinExistence type="predicted"/>
<dbReference type="RefSeq" id="WP_264772264.1">
    <property type="nucleotide sequence ID" value="NZ_JAPDOG010000011.1"/>
</dbReference>
<evidence type="ECO:0000256" key="1">
    <source>
        <dbReference type="ARBA" id="ARBA00022686"/>
    </source>
</evidence>
<sequence>MSITLAKGQQLSLAKNAGLSRVSMGLGWDAAKPKSGGFFGKVFGGGAVEDIDLDASVIVFDAGKQVLDTVWFRQLTGMGGAIRHSGDNRTGDGDGDDETISIDLSALPASAMHMVFTVNSFLGQTFDKVENAVCRLVDARGNTELCRFNLAEKGAHTGAIMAVLSRASGAWEMTAIGRPTNGRTVKDLAADAVRVI</sequence>
<dbReference type="PANTHER" id="PTHR32097:SF17">
    <property type="entry name" value="CAMP-BINDING PROTEIN 1-RELATED"/>
    <property type="match status" value="1"/>
</dbReference>
<keyword evidence="1" id="KW-0778">Tellurium resistance</keyword>
<reference evidence="3 4" key="1">
    <citation type="submission" date="2022-10" db="EMBL/GenBank/DDBJ databases">
        <title>Defluviimonas sp. CAU 1641 isolated from mud.</title>
        <authorList>
            <person name="Kim W."/>
        </authorList>
    </citation>
    <scope>NUCLEOTIDE SEQUENCE [LARGE SCALE GENOMIC DNA]</scope>
    <source>
        <strain evidence="3 4">CAU 1641</strain>
    </source>
</reference>
<dbReference type="Gene3D" id="2.60.60.30">
    <property type="entry name" value="sav2460 like domains"/>
    <property type="match status" value="1"/>
</dbReference>
<dbReference type="PANTHER" id="PTHR32097">
    <property type="entry name" value="CAMP-BINDING PROTEIN 1-RELATED"/>
    <property type="match status" value="1"/>
</dbReference>
<gene>
    <name evidence="3" type="ORF">OM960_13145</name>
</gene>
<dbReference type="EMBL" id="JAPDOG010000011">
    <property type="protein sequence ID" value="MCW3782531.1"/>
    <property type="molecule type" value="Genomic_DNA"/>
</dbReference>
<evidence type="ECO:0000313" key="3">
    <source>
        <dbReference type="EMBL" id="MCW3782531.1"/>
    </source>
</evidence>
<dbReference type="InterPro" id="IPR003325">
    <property type="entry name" value="TerD"/>
</dbReference>
<organism evidence="3 4">
    <name type="scientific">Defluviimonas salinarum</name>
    <dbReference type="NCBI Taxonomy" id="2992147"/>
    <lineage>
        <taxon>Bacteria</taxon>
        <taxon>Pseudomonadati</taxon>
        <taxon>Pseudomonadota</taxon>
        <taxon>Alphaproteobacteria</taxon>
        <taxon>Rhodobacterales</taxon>
        <taxon>Paracoccaceae</taxon>
        <taxon>Albidovulum</taxon>
    </lineage>
</organism>
<dbReference type="CDD" id="cd06974">
    <property type="entry name" value="TerD_like"/>
    <property type="match status" value="1"/>
</dbReference>
<feature type="domain" description="TerD" evidence="2">
    <location>
        <begin position="1"/>
        <end position="189"/>
    </location>
</feature>
<dbReference type="InterPro" id="IPR051324">
    <property type="entry name" value="Stress/Tellurium_Resist"/>
</dbReference>
<evidence type="ECO:0000313" key="4">
    <source>
        <dbReference type="Proteomes" id="UP001207582"/>
    </source>
</evidence>
<accession>A0ABT3J4E2</accession>
<protein>
    <submittedName>
        <fullName evidence="3">TerD family protein</fullName>
    </submittedName>
</protein>
<dbReference type="Pfam" id="PF02342">
    <property type="entry name" value="TerD"/>
    <property type="match status" value="1"/>
</dbReference>
<dbReference type="Proteomes" id="UP001207582">
    <property type="component" value="Unassembled WGS sequence"/>
</dbReference>